<comment type="similarity">
    <text evidence="3 10">Belongs to the FKBP-type PPIase family.</text>
</comment>
<evidence type="ECO:0000256" key="5">
    <source>
        <dbReference type="ARBA" id="ARBA00023110"/>
    </source>
</evidence>
<comment type="catalytic activity">
    <reaction evidence="1 9 10">
        <text>[protein]-peptidylproline (omega=180) = [protein]-peptidylproline (omega=0)</text>
        <dbReference type="Rhea" id="RHEA:16237"/>
        <dbReference type="Rhea" id="RHEA-COMP:10747"/>
        <dbReference type="Rhea" id="RHEA-COMP:10748"/>
        <dbReference type="ChEBI" id="CHEBI:83833"/>
        <dbReference type="ChEBI" id="CHEBI:83834"/>
        <dbReference type="EC" id="5.2.1.8"/>
    </reaction>
</comment>
<evidence type="ECO:0000256" key="7">
    <source>
        <dbReference type="ARBA" id="ARBA00023235"/>
    </source>
</evidence>
<comment type="function">
    <text evidence="8">Also involved in hydrogenase metallocenter assembly, probably by participating in the nickel insertion step. This function in hydrogenase biosynthesis requires chaperone activity and the presence of the metal-binding domain, but not PPIase activity.</text>
</comment>
<dbReference type="PANTHER" id="PTHR47861">
    <property type="entry name" value="FKBP-TYPE PEPTIDYL-PROLYL CIS-TRANS ISOMERASE SLYD"/>
    <property type="match status" value="1"/>
</dbReference>
<dbReference type="Pfam" id="PF00254">
    <property type="entry name" value="FKBP_C"/>
    <property type="match status" value="1"/>
</dbReference>
<dbReference type="EMBL" id="FNUL01000004">
    <property type="protein sequence ID" value="SEF58614.1"/>
    <property type="molecule type" value="Genomic_DNA"/>
</dbReference>
<dbReference type="InterPro" id="IPR003731">
    <property type="entry name" value="Di-Nase_FeMo-co_biosynth"/>
</dbReference>
<keyword evidence="13" id="KW-1185">Reference proteome</keyword>
<dbReference type="AlphaFoldDB" id="A0A1H5T788"/>
<dbReference type="Proteomes" id="UP000236726">
    <property type="component" value="Unassembled WGS sequence"/>
</dbReference>
<evidence type="ECO:0000256" key="8">
    <source>
        <dbReference type="ARBA" id="ARBA00037071"/>
    </source>
</evidence>
<keyword evidence="4" id="KW-0963">Cytoplasm</keyword>
<dbReference type="InterPro" id="IPR001179">
    <property type="entry name" value="PPIase_FKBP_dom"/>
</dbReference>
<dbReference type="SUPFAM" id="SSF53146">
    <property type="entry name" value="Nitrogenase accessory factor-like"/>
    <property type="match status" value="1"/>
</dbReference>
<sequence length="308" mass="32633">MRIAVTYSNGNVFPHFGKTEEFKVYEVEDKKILSSEVISSNGEGHGALAGLLKNQNVNVLICGGLGGGALNALEEAGIEVIAGAEGNTDAAVESYLKGELVSTGVNCDHHDHENASEEHACGGCGHHSENDNEESGCNCGDSEEECSGSCGSCSGCSGEPEVIYEGKNAGKTVRVHYKGTLNDGTQFDSSYDRGEPLEFLAGVGMMIKGFDKAVVDMEVGDKVSIHLSPEEAYGMPSESNIIKLKIADLPGSEELEVGNQAYLQNAYGGAVAVRVTEKTEEEITFDANHELAGKELNFDIELVSVKED</sequence>
<dbReference type="InterPro" id="IPR036105">
    <property type="entry name" value="DiNase_FeMo-co_biosyn_sf"/>
</dbReference>
<evidence type="ECO:0000313" key="13">
    <source>
        <dbReference type="Proteomes" id="UP000236726"/>
    </source>
</evidence>
<evidence type="ECO:0000313" key="12">
    <source>
        <dbReference type="EMBL" id="SEF58614.1"/>
    </source>
</evidence>
<dbReference type="Pfam" id="PF02579">
    <property type="entry name" value="Nitro_FeMo-Co"/>
    <property type="match status" value="1"/>
</dbReference>
<evidence type="ECO:0000259" key="11">
    <source>
        <dbReference type="PROSITE" id="PS50059"/>
    </source>
</evidence>
<dbReference type="SUPFAM" id="SSF54534">
    <property type="entry name" value="FKBP-like"/>
    <property type="match status" value="1"/>
</dbReference>
<comment type="subcellular location">
    <subcellularLocation>
        <location evidence="2">Cytoplasm</location>
    </subcellularLocation>
</comment>
<dbReference type="Gene3D" id="3.10.50.40">
    <property type="match status" value="1"/>
</dbReference>
<evidence type="ECO:0000256" key="2">
    <source>
        <dbReference type="ARBA" id="ARBA00004496"/>
    </source>
</evidence>
<dbReference type="GO" id="GO:0042026">
    <property type="term" value="P:protein refolding"/>
    <property type="evidence" value="ECO:0007669"/>
    <property type="project" value="UniProtKB-ARBA"/>
</dbReference>
<accession>A0A1H5T788</accession>
<protein>
    <recommendedName>
        <fullName evidence="10">Peptidyl-prolyl cis-trans isomerase</fullName>
        <ecNumber evidence="10">5.2.1.8</ecNumber>
    </recommendedName>
</protein>
<keyword evidence="6" id="KW-0143">Chaperone</keyword>
<feature type="domain" description="PPIase FKBP-type" evidence="11">
    <location>
        <begin position="170"/>
        <end position="255"/>
    </location>
</feature>
<dbReference type="InterPro" id="IPR046357">
    <property type="entry name" value="PPIase_dom_sf"/>
</dbReference>
<reference evidence="12 13" key="1">
    <citation type="submission" date="2016-10" db="EMBL/GenBank/DDBJ databases">
        <authorList>
            <person name="de Groot N.N."/>
        </authorList>
    </citation>
    <scope>NUCLEOTIDE SEQUENCE [LARGE SCALE GENOMIC DNA]</scope>
    <source>
        <strain evidence="12 13">D15d</strain>
    </source>
</reference>
<evidence type="ECO:0000256" key="6">
    <source>
        <dbReference type="ARBA" id="ARBA00023186"/>
    </source>
</evidence>
<dbReference type="GO" id="GO:0003755">
    <property type="term" value="F:peptidyl-prolyl cis-trans isomerase activity"/>
    <property type="evidence" value="ECO:0007669"/>
    <property type="project" value="UniProtKB-UniRule"/>
</dbReference>
<evidence type="ECO:0000256" key="1">
    <source>
        <dbReference type="ARBA" id="ARBA00000971"/>
    </source>
</evidence>
<proteinExistence type="inferred from homology"/>
<dbReference type="Gene3D" id="3.30.420.130">
    <property type="entry name" value="Dinitrogenase iron-molybdenum cofactor biosynthesis domain"/>
    <property type="match status" value="1"/>
</dbReference>
<evidence type="ECO:0000256" key="10">
    <source>
        <dbReference type="RuleBase" id="RU003915"/>
    </source>
</evidence>
<keyword evidence="5 9" id="KW-0697">Rotamase</keyword>
<evidence type="ECO:0000256" key="3">
    <source>
        <dbReference type="ARBA" id="ARBA00006577"/>
    </source>
</evidence>
<gene>
    <name evidence="12" type="ORF">SAMN05216537_10420</name>
</gene>
<dbReference type="RefSeq" id="WP_027430198.1">
    <property type="nucleotide sequence ID" value="NZ_FNUL01000004.1"/>
</dbReference>
<keyword evidence="7 9" id="KW-0413">Isomerase</keyword>
<organism evidence="12 13">
    <name type="scientific">Lachnospira multipara</name>
    <dbReference type="NCBI Taxonomy" id="28051"/>
    <lineage>
        <taxon>Bacteria</taxon>
        <taxon>Bacillati</taxon>
        <taxon>Bacillota</taxon>
        <taxon>Clostridia</taxon>
        <taxon>Lachnospirales</taxon>
        <taxon>Lachnospiraceae</taxon>
        <taxon>Lachnospira</taxon>
    </lineage>
</organism>
<dbReference type="GO" id="GO:0005737">
    <property type="term" value="C:cytoplasm"/>
    <property type="evidence" value="ECO:0007669"/>
    <property type="project" value="UniProtKB-SubCell"/>
</dbReference>
<name>A0A1H5T788_9FIRM</name>
<dbReference type="EC" id="5.2.1.8" evidence="10"/>
<dbReference type="PANTHER" id="PTHR47861:SF3">
    <property type="entry name" value="FKBP-TYPE PEPTIDYL-PROLYL CIS-TRANS ISOMERASE SLYD"/>
    <property type="match status" value="1"/>
</dbReference>
<dbReference type="STRING" id="1410661.GCA_000702205_00721"/>
<dbReference type="PROSITE" id="PS50059">
    <property type="entry name" value="FKBP_PPIASE"/>
    <property type="match status" value="1"/>
</dbReference>
<evidence type="ECO:0000256" key="4">
    <source>
        <dbReference type="ARBA" id="ARBA00022490"/>
    </source>
</evidence>
<evidence type="ECO:0000256" key="9">
    <source>
        <dbReference type="PROSITE-ProRule" id="PRU00277"/>
    </source>
</evidence>